<dbReference type="GO" id="GO:0016020">
    <property type="term" value="C:membrane"/>
    <property type="evidence" value="ECO:0007669"/>
    <property type="project" value="UniProtKB-SubCell"/>
</dbReference>
<dbReference type="PANTHER" id="PTHR38480:SF1">
    <property type="entry name" value="SLR0254 PROTEIN"/>
    <property type="match status" value="1"/>
</dbReference>
<gene>
    <name evidence="7" type="ORF">MuYL_4130</name>
</gene>
<proteinExistence type="predicted"/>
<dbReference type="OrthoDB" id="9814143at2"/>
<keyword evidence="8" id="KW-1185">Reference proteome</keyword>
<keyword evidence="2 5" id="KW-0812">Transmembrane</keyword>
<evidence type="ECO:0000256" key="4">
    <source>
        <dbReference type="ARBA" id="ARBA00023136"/>
    </source>
</evidence>
<dbReference type="RefSeq" id="WP_094572100.1">
    <property type="nucleotide sequence ID" value="NZ_CP022743.1"/>
</dbReference>
<reference evidence="7 8" key="1">
    <citation type="submission" date="2017-08" db="EMBL/GenBank/DDBJ databases">
        <title>Complete genome sequence of Mucilaginibacter sp. strain BJC16-A31.</title>
        <authorList>
            <consortium name="Henan University of Science and Technology"/>
            <person name="You X."/>
        </authorList>
    </citation>
    <scope>NUCLEOTIDE SEQUENCE [LARGE SCALE GENOMIC DNA]</scope>
    <source>
        <strain evidence="7 8">BJC16-A31</strain>
    </source>
</reference>
<dbReference type="EMBL" id="CP022743">
    <property type="protein sequence ID" value="ASU36015.1"/>
    <property type="molecule type" value="Genomic_DNA"/>
</dbReference>
<keyword evidence="4 5" id="KW-0472">Membrane</keyword>
<feature type="domain" description="RDD" evidence="6">
    <location>
        <begin position="19"/>
        <end position="140"/>
    </location>
</feature>
<feature type="transmembrane region" description="Helical" evidence="5">
    <location>
        <begin position="106"/>
        <end position="127"/>
    </location>
</feature>
<dbReference type="AlphaFoldDB" id="A0A223P1L1"/>
<dbReference type="Proteomes" id="UP000215002">
    <property type="component" value="Chromosome"/>
</dbReference>
<dbReference type="PANTHER" id="PTHR38480">
    <property type="entry name" value="SLR0254 PROTEIN"/>
    <property type="match status" value="1"/>
</dbReference>
<dbReference type="InterPro" id="IPR010432">
    <property type="entry name" value="RDD"/>
</dbReference>
<keyword evidence="3 5" id="KW-1133">Transmembrane helix</keyword>
<evidence type="ECO:0000313" key="8">
    <source>
        <dbReference type="Proteomes" id="UP000215002"/>
    </source>
</evidence>
<accession>A0A223P1L1</accession>
<evidence type="ECO:0000256" key="3">
    <source>
        <dbReference type="ARBA" id="ARBA00022989"/>
    </source>
</evidence>
<feature type="transmembrane region" description="Helical" evidence="5">
    <location>
        <begin position="29"/>
        <end position="49"/>
    </location>
</feature>
<evidence type="ECO:0000256" key="1">
    <source>
        <dbReference type="ARBA" id="ARBA00004141"/>
    </source>
</evidence>
<evidence type="ECO:0000259" key="6">
    <source>
        <dbReference type="Pfam" id="PF06271"/>
    </source>
</evidence>
<feature type="transmembrane region" description="Helical" evidence="5">
    <location>
        <begin position="55"/>
        <end position="75"/>
    </location>
</feature>
<organism evidence="7 8">
    <name type="scientific">Mucilaginibacter xinganensis</name>
    <dbReference type="NCBI Taxonomy" id="1234841"/>
    <lineage>
        <taxon>Bacteria</taxon>
        <taxon>Pseudomonadati</taxon>
        <taxon>Bacteroidota</taxon>
        <taxon>Sphingobacteriia</taxon>
        <taxon>Sphingobacteriales</taxon>
        <taxon>Sphingobacteriaceae</taxon>
        <taxon>Mucilaginibacter</taxon>
    </lineage>
</organism>
<sequence length="240" mass="26342">METITVHTAQNIDIDYEVGGLGERILGLLIDYAIFIPFTILGAISSSYIGSGAGVYFIVLGVIFVFYDLLCETFFNGQSFGKRVMKIRVISLDGARPKFSQYLLRWLFRLVDFGITGGLAALITAALSENGQRIGDMVAGTVLVRTVPRTKMDNLVFKNVDSGYEPVFAQAGQLSDNDISLIHEVIQNFFKTGNSTIVYTLAEKVKAHLAVTVPAQMNNLLFLQTVVKDYSHLTAQADAL</sequence>
<comment type="subcellular location">
    <subcellularLocation>
        <location evidence="1">Membrane</location>
        <topology evidence="1">Multi-pass membrane protein</topology>
    </subcellularLocation>
</comment>
<dbReference type="KEGG" id="muc:MuYL_4130"/>
<name>A0A223P1L1_9SPHI</name>
<evidence type="ECO:0000313" key="7">
    <source>
        <dbReference type="EMBL" id="ASU36015.1"/>
    </source>
</evidence>
<evidence type="ECO:0000256" key="2">
    <source>
        <dbReference type="ARBA" id="ARBA00022692"/>
    </source>
</evidence>
<dbReference type="Pfam" id="PF06271">
    <property type="entry name" value="RDD"/>
    <property type="match status" value="1"/>
</dbReference>
<evidence type="ECO:0000256" key="5">
    <source>
        <dbReference type="SAM" id="Phobius"/>
    </source>
</evidence>
<protein>
    <recommendedName>
        <fullName evidence="6">RDD domain-containing protein</fullName>
    </recommendedName>
</protein>